<dbReference type="PANTHER" id="PTHR23329:SF1">
    <property type="entry name" value="TUFTELIN-INTERACTING PROTEIN 11"/>
    <property type="match status" value="1"/>
</dbReference>
<feature type="region of interest" description="Disordered" evidence="1">
    <location>
        <begin position="56"/>
        <end position="84"/>
    </location>
</feature>
<dbReference type="InterPro" id="IPR045211">
    <property type="entry name" value="TFP11/STIP/Ntr1"/>
</dbReference>
<dbReference type="OrthoDB" id="4822at2759"/>
<gene>
    <name evidence="2" type="ORF">CTOB1V02_LOCUS4740</name>
</gene>
<accession>A0A7R8W9E9</accession>
<dbReference type="GO" id="GO:0071008">
    <property type="term" value="C:U2-type post-mRNA release spliceosomal complex"/>
    <property type="evidence" value="ECO:0007669"/>
    <property type="project" value="TreeGrafter"/>
</dbReference>
<name>A0A7R8W9E9_9CRUS</name>
<dbReference type="EMBL" id="OB660945">
    <property type="protein sequence ID" value="CAD7226826.1"/>
    <property type="molecule type" value="Genomic_DNA"/>
</dbReference>
<sequence>MEAAGRARAFRRRASSLSEARWPFEEGPALCRRPAFPPSRENFRKALELMQRSLGGAPVALPPSDPTPQPRQQNGASQPLGLTVTGSNVPAAFKELLERRCQEKGIDFYPIPGKFKEAKQVFTCGRFQIYIDRSVIFVLESPSKWVPWSLSRLVDSA</sequence>
<protein>
    <submittedName>
        <fullName evidence="2">Uncharacterized protein</fullName>
    </submittedName>
</protein>
<dbReference type="AlphaFoldDB" id="A0A7R8W9E9"/>
<dbReference type="PANTHER" id="PTHR23329">
    <property type="entry name" value="TUFTELIN-INTERACTING PROTEIN 11-RELATED"/>
    <property type="match status" value="1"/>
</dbReference>
<proteinExistence type="predicted"/>
<evidence type="ECO:0000256" key="1">
    <source>
        <dbReference type="SAM" id="MobiDB-lite"/>
    </source>
</evidence>
<dbReference type="GO" id="GO:0000390">
    <property type="term" value="P:spliceosomal complex disassembly"/>
    <property type="evidence" value="ECO:0007669"/>
    <property type="project" value="InterPro"/>
</dbReference>
<feature type="compositionally biased region" description="Pro residues" evidence="1">
    <location>
        <begin position="60"/>
        <end position="69"/>
    </location>
</feature>
<reference evidence="2" key="1">
    <citation type="submission" date="2020-11" db="EMBL/GenBank/DDBJ databases">
        <authorList>
            <person name="Tran Van P."/>
        </authorList>
    </citation>
    <scope>NUCLEOTIDE SEQUENCE</scope>
</reference>
<organism evidence="2">
    <name type="scientific">Cyprideis torosa</name>
    <dbReference type="NCBI Taxonomy" id="163714"/>
    <lineage>
        <taxon>Eukaryota</taxon>
        <taxon>Metazoa</taxon>
        <taxon>Ecdysozoa</taxon>
        <taxon>Arthropoda</taxon>
        <taxon>Crustacea</taxon>
        <taxon>Oligostraca</taxon>
        <taxon>Ostracoda</taxon>
        <taxon>Podocopa</taxon>
        <taxon>Podocopida</taxon>
        <taxon>Cytherocopina</taxon>
        <taxon>Cytheroidea</taxon>
        <taxon>Cytherideidae</taxon>
        <taxon>Cyprideis</taxon>
    </lineage>
</organism>
<evidence type="ECO:0000313" key="2">
    <source>
        <dbReference type="EMBL" id="CAD7226826.1"/>
    </source>
</evidence>